<evidence type="ECO:0000313" key="3">
    <source>
        <dbReference type="EMBL" id="ARJ06725.1"/>
    </source>
</evidence>
<keyword evidence="4" id="KW-1185">Reference proteome</keyword>
<organism evidence="3 4">
    <name type="scientific">Cnuibacter physcomitrellae</name>
    <dbReference type="NCBI Taxonomy" id="1619308"/>
    <lineage>
        <taxon>Bacteria</taxon>
        <taxon>Bacillati</taxon>
        <taxon>Actinomycetota</taxon>
        <taxon>Actinomycetes</taxon>
        <taxon>Micrococcales</taxon>
        <taxon>Microbacteriaceae</taxon>
        <taxon>Cnuibacter</taxon>
    </lineage>
</organism>
<protein>
    <recommendedName>
        <fullName evidence="2">DUF4440 domain-containing protein</fullName>
    </recommendedName>
</protein>
<gene>
    <name evidence="3" type="ORF">B5808_16960</name>
</gene>
<dbReference type="AlphaFoldDB" id="A0A1X9LND1"/>
<feature type="region of interest" description="Disordered" evidence="1">
    <location>
        <begin position="14"/>
        <end position="33"/>
    </location>
</feature>
<sequence>MAVLAAGHLRLRRRRAPHGRAAAAAQEDPPVTGEEDAAVVANREDDRWVALLAGDVDRLDDLLHDRLGYGHSSGARDSKADLLAKVDDGSLRYLRVDREVLDTVVVGDTALLVATMSADIELAGRPVALESVTLSVWVREADGWRLLAFQPTPRPPGA</sequence>
<reference evidence="3 4" key="1">
    <citation type="submission" date="2017-04" db="EMBL/GenBank/DDBJ databases">
        <authorList>
            <person name="Afonso C.L."/>
            <person name="Miller P.J."/>
            <person name="Scott M.A."/>
            <person name="Spackman E."/>
            <person name="Goraichik I."/>
            <person name="Dimitrov K.M."/>
            <person name="Suarez D.L."/>
            <person name="Swayne D.E."/>
        </authorList>
    </citation>
    <scope>NUCLEOTIDE SEQUENCE [LARGE SCALE GENOMIC DNA]</scope>
    <source>
        <strain evidence="4">XA(T)</strain>
    </source>
</reference>
<dbReference type="Proteomes" id="UP000192775">
    <property type="component" value="Chromosome"/>
</dbReference>
<dbReference type="InterPro" id="IPR027843">
    <property type="entry name" value="DUF4440"/>
</dbReference>
<dbReference type="EMBL" id="CP020715">
    <property type="protein sequence ID" value="ARJ06725.1"/>
    <property type="molecule type" value="Genomic_DNA"/>
</dbReference>
<dbReference type="InterPro" id="IPR032710">
    <property type="entry name" value="NTF2-like_dom_sf"/>
</dbReference>
<dbReference type="SUPFAM" id="SSF54427">
    <property type="entry name" value="NTF2-like"/>
    <property type="match status" value="1"/>
</dbReference>
<feature type="domain" description="DUF4440" evidence="2">
    <location>
        <begin position="43"/>
        <end position="146"/>
    </location>
</feature>
<proteinExistence type="predicted"/>
<dbReference type="STRING" id="1619308.B5808_16960"/>
<accession>A0A1X9LND1</accession>
<evidence type="ECO:0000259" key="2">
    <source>
        <dbReference type="Pfam" id="PF14534"/>
    </source>
</evidence>
<name>A0A1X9LND1_9MICO</name>
<evidence type="ECO:0000256" key="1">
    <source>
        <dbReference type="SAM" id="MobiDB-lite"/>
    </source>
</evidence>
<dbReference type="KEGG" id="cphy:B5808_16960"/>
<evidence type="ECO:0000313" key="4">
    <source>
        <dbReference type="Proteomes" id="UP000192775"/>
    </source>
</evidence>
<dbReference type="Gene3D" id="3.10.450.50">
    <property type="match status" value="1"/>
</dbReference>
<dbReference type="Pfam" id="PF14534">
    <property type="entry name" value="DUF4440"/>
    <property type="match status" value="1"/>
</dbReference>